<gene>
    <name evidence="1" type="ORF">C0601_04485</name>
</gene>
<protein>
    <submittedName>
        <fullName evidence="1">Uncharacterized protein</fullName>
    </submittedName>
</protein>
<proteinExistence type="predicted"/>
<dbReference type="AlphaFoldDB" id="A0A2N5ZIG9"/>
<comment type="caution">
    <text evidence="1">The sequence shown here is derived from an EMBL/GenBank/DDBJ whole genome shotgun (WGS) entry which is preliminary data.</text>
</comment>
<name>A0A2N5ZIG9_MUIH1</name>
<accession>A0A2N5ZIG9</accession>
<reference evidence="1 2" key="1">
    <citation type="submission" date="2017-11" db="EMBL/GenBank/DDBJ databases">
        <title>Genome-resolved metagenomics identifies genetic mobility, metabolic interactions, and unexpected diversity in perchlorate-reducing communities.</title>
        <authorList>
            <person name="Barnum T.P."/>
            <person name="Figueroa I.A."/>
            <person name="Carlstrom C.I."/>
            <person name="Lucas L.N."/>
            <person name="Engelbrektson A.L."/>
            <person name="Coates J.D."/>
        </authorList>
    </citation>
    <scope>NUCLEOTIDE SEQUENCE [LARGE SCALE GENOMIC DNA]</scope>
    <source>
        <strain evidence="1">BM706</strain>
    </source>
</reference>
<sequence>MKKNIFVIIIALFAYMTCFSDVIDQRINYLEDSALVKLPTYTLDNLWRASKTTDEKLFLTKEIGRQLKAIFPSGYAKRSREVVRQRGNELSFEEKEYLENMSDLLDCFPSDMPDRGIKEFFLKKALAILEKMDKKKLARLNPRILKYYHKFISFSFKDKLKKDFRKDFPAFIRKDNYLVDEFTFTDQVKGNFGRELPETEFIPLFALEDKNYGALKYIVEYPENVKYNSMMLSDIMNQLSNYNTTGMFKPVKLKTSKEEKVINSNEELIEYLYDSDEFDIDLFEARTLLSLGGLALKMNEQVYPIEFPFYMKGIPNKDTTYIPMLHSEHLLTVYKKGADKPIAVVKWYSFLSPDKNYNQGTYYAPALIGRSIWPGYKVTHVYTKKEDMLKFVRVAKRLQQLFNYIQDAYEFPDQGYAVLAVCNDATSLMETALTGDGTKVPLPNFRYVKFDSLYKNILSDLDCGLKLNKDGYLNCYSDVYPDVNPKPSIADYERIYLSIPFRDIRSAKGLRSEEIIKELMIKSPGNSNYLDKVFRFSEK</sequence>
<evidence type="ECO:0000313" key="2">
    <source>
        <dbReference type="Proteomes" id="UP000234857"/>
    </source>
</evidence>
<dbReference type="EMBL" id="PKTG01000062">
    <property type="protein sequence ID" value="PLX18479.1"/>
    <property type="molecule type" value="Genomic_DNA"/>
</dbReference>
<dbReference type="Proteomes" id="UP000234857">
    <property type="component" value="Unassembled WGS sequence"/>
</dbReference>
<organism evidence="1 2">
    <name type="scientific">Muiribacterium halophilum</name>
    <dbReference type="NCBI Taxonomy" id="2053465"/>
    <lineage>
        <taxon>Bacteria</taxon>
        <taxon>Candidatus Muiribacteriota</taxon>
        <taxon>Candidatus Muiribacteriia</taxon>
        <taxon>Candidatus Muiribacteriales</taxon>
        <taxon>Candidatus Muiribacteriaceae</taxon>
        <taxon>Candidatus Muiribacterium</taxon>
    </lineage>
</organism>
<evidence type="ECO:0000313" key="1">
    <source>
        <dbReference type="EMBL" id="PLX18479.1"/>
    </source>
</evidence>